<sequence>MNTKSSKHFPFEKCSSVSRFTVFLFEGCSVNERNYLDWTSNNKMTTAELIVRFVDYYSTFDASQNAIYIEKGLAARRSKQVSGDIHLLLLDPYSRTTVCRSGIAAKAFADSMQYLRRKMVHGQFLDSFPTFPEATLFKAQTKWVSWLVITIVARPLMKLAKIRSMCQ</sequence>
<organism evidence="3">
    <name type="scientific">Haemonchus placei</name>
    <name type="common">Barber's pole worm</name>
    <dbReference type="NCBI Taxonomy" id="6290"/>
    <lineage>
        <taxon>Eukaryota</taxon>
        <taxon>Metazoa</taxon>
        <taxon>Ecdysozoa</taxon>
        <taxon>Nematoda</taxon>
        <taxon>Chromadorea</taxon>
        <taxon>Rhabditida</taxon>
        <taxon>Rhabditina</taxon>
        <taxon>Rhabditomorpha</taxon>
        <taxon>Strongyloidea</taxon>
        <taxon>Trichostrongylidae</taxon>
        <taxon>Haemonchus</taxon>
    </lineage>
</organism>
<name>A0A0N4VXF2_HAEPC</name>
<dbReference type="Proteomes" id="UP000268014">
    <property type="component" value="Unassembled WGS sequence"/>
</dbReference>
<dbReference type="SUPFAM" id="SSF81631">
    <property type="entry name" value="PAP/OAS1 substrate-binding domain"/>
    <property type="match status" value="1"/>
</dbReference>
<dbReference type="STRING" id="6290.A0A0N4VXF2"/>
<evidence type="ECO:0000313" key="1">
    <source>
        <dbReference type="EMBL" id="VDO12270.1"/>
    </source>
</evidence>
<dbReference type="OrthoDB" id="434989at2759"/>
<reference evidence="1 2" key="2">
    <citation type="submission" date="2018-11" db="EMBL/GenBank/DDBJ databases">
        <authorList>
            <consortium name="Pathogen Informatics"/>
        </authorList>
    </citation>
    <scope>NUCLEOTIDE SEQUENCE [LARGE SCALE GENOMIC DNA]</scope>
    <source>
        <strain evidence="1 2">MHpl1</strain>
    </source>
</reference>
<gene>
    <name evidence="1" type="ORF">HPLM_LOCUS1970</name>
</gene>
<reference evidence="3" key="1">
    <citation type="submission" date="2017-02" db="UniProtKB">
        <authorList>
            <consortium name="WormBaseParasite"/>
        </authorList>
    </citation>
    <scope>IDENTIFICATION</scope>
</reference>
<accession>A0A0N4VXF2</accession>
<dbReference type="EMBL" id="UZAF01003226">
    <property type="protein sequence ID" value="VDO12270.1"/>
    <property type="molecule type" value="Genomic_DNA"/>
</dbReference>
<evidence type="ECO:0000313" key="2">
    <source>
        <dbReference type="Proteomes" id="UP000268014"/>
    </source>
</evidence>
<proteinExistence type="predicted"/>
<evidence type="ECO:0000313" key="3">
    <source>
        <dbReference type="WBParaSite" id="HPLM_0000197201-mRNA-1"/>
    </source>
</evidence>
<dbReference type="Gene3D" id="1.10.1410.10">
    <property type="match status" value="1"/>
</dbReference>
<keyword evidence="2" id="KW-1185">Reference proteome</keyword>
<dbReference type="WBParaSite" id="HPLM_0000197201-mRNA-1">
    <property type="protein sequence ID" value="HPLM_0000197201-mRNA-1"/>
    <property type="gene ID" value="HPLM_0000197201"/>
</dbReference>
<protein>
    <submittedName>
        <fullName evidence="3">PAP-associated domain-containing protein</fullName>
    </submittedName>
</protein>
<dbReference type="AlphaFoldDB" id="A0A0N4VXF2"/>